<gene>
    <name evidence="7" type="ORF">GMARGA_LOCUS17912</name>
</gene>
<dbReference type="EMBL" id="CAJVQB010013872">
    <property type="protein sequence ID" value="CAG8764961.1"/>
    <property type="molecule type" value="Genomic_DNA"/>
</dbReference>
<reference evidence="7 8" key="1">
    <citation type="submission" date="2021-06" db="EMBL/GenBank/DDBJ databases">
        <authorList>
            <person name="Kallberg Y."/>
            <person name="Tangrot J."/>
            <person name="Rosling A."/>
        </authorList>
    </citation>
    <scope>NUCLEOTIDE SEQUENCE [LARGE SCALE GENOMIC DNA]</scope>
    <source>
        <strain evidence="7 8">120-4 pot B 10/14</strain>
    </source>
</reference>
<proteinExistence type="inferred from homology"/>
<evidence type="ECO:0000313" key="7">
    <source>
        <dbReference type="EMBL" id="CAG8764961.1"/>
    </source>
</evidence>
<evidence type="ECO:0000256" key="6">
    <source>
        <dbReference type="SAM" id="MobiDB-lite"/>
    </source>
</evidence>
<sequence>TMEKYDPNNSCSLSYLLGFLEADNIKLLKMTIKEHYPGIYPNIDSNYKRVEKALQAEQNICLEKSGKTLSAEDTQALMVEYRKSKNQVYGLNQKIVCLQKCIAELENKLDKKMENTKVDLLEKSIRNVIESTQLGSTLLVSTKEYLSLVFVQPCPNCNNNSITNKEWDIISIGFRIKSTMECKKCNTIYEHTNEAQEISTMGITNHIWKNTYHQYQKMYSTPLIDDAKSSAVNALKKYIEYAKIQKKEELSVAFDCSWAHVWNASQANYFHKPIVAFHVVQKTRVAKDNKTGLINMLNPGNFEKSSRQMEHAILIEVLDQVTDKLENADLYLEVCIDGNLDSNKMLAYVPVVTKIFADLKHLMSNIRKAICHKNNSFQVFEDHIMQWFCRCIYSAALHAEANDPLAPNEGEIHKMQVDGLICHLQNDHTSCWSDVCWIKDDPTIILKEPTFSHSLQKRIDEFQKFLNTICRLLSGQRIATLSRTFQNEAFNWVKLVYLDKKIDYWQSYATQHTMAVLYYNEGYTYLLSTLREIYCGKPFESEDLIKIDTLVVMKTGGRKSFCYTASAILFHGLTIVISPLKSLIQSQMRTIEYESKLFEEMALGYTRLLFITLEKLLLSRYVKAICNRLNKEEKLQFNNVEALRDDLCIDQSHFAVVRENNLLHKELCFSVQCWTDKKSAWIDQIMSLIKDMRETKFRNDRNTKHKIRERITGSFGLGIDTPDVRLVIHYNFSSSINRLIQKSGWAGWNQESGQAVAQCVILYSGKDIHTNYAQVSQYYAWEGDPIPPICNLCDNCVRRGDDKVKQEDVLMDILDMLNVIKMLYENNDKPIIPKDIVDVFCCSNNARFYNKKLNLLDLDKCPKPSSLRTRLLAELALADLVHLKLVKQTILFKTKTNSAHFTCSVVIEGVVEDAIVLATAKIWLYCVERSIIRNYSKLFSTQGILPVDEDNNEDNDKDNNEDNNKGPAINNDDDLMKELYNNIEKLNFQTVMDLEKYINYSEKKIVTGIMSDQKILNQITYQDPEQAEDDKEDDSIEIPHITHKEVLDAINRIELYLLQQDLNNVT</sequence>
<comment type="similarity">
    <text evidence="1">Belongs to the helicase family. RecQ subfamily.</text>
</comment>
<name>A0ABN7VGD0_GIGMA</name>
<keyword evidence="8" id="KW-1185">Reference proteome</keyword>
<comment type="catalytic activity">
    <reaction evidence="4">
        <text>Couples ATP hydrolysis with the unwinding of duplex DNA by translocating in the 3'-5' direction.</text>
        <dbReference type="EC" id="5.6.2.4"/>
    </reaction>
</comment>
<feature type="compositionally biased region" description="Acidic residues" evidence="6">
    <location>
        <begin position="947"/>
        <end position="956"/>
    </location>
</feature>
<protein>
    <recommendedName>
        <fullName evidence="5">DNA 3'-5' helicase</fullName>
        <ecNumber evidence="5">5.6.2.4</ecNumber>
    </recommendedName>
</protein>
<dbReference type="PANTHER" id="PTHR13710:SF105">
    <property type="entry name" value="ATP-DEPENDENT DNA HELICASE Q1"/>
    <property type="match status" value="1"/>
</dbReference>
<organism evidence="7 8">
    <name type="scientific">Gigaspora margarita</name>
    <dbReference type="NCBI Taxonomy" id="4874"/>
    <lineage>
        <taxon>Eukaryota</taxon>
        <taxon>Fungi</taxon>
        <taxon>Fungi incertae sedis</taxon>
        <taxon>Mucoromycota</taxon>
        <taxon>Glomeromycotina</taxon>
        <taxon>Glomeromycetes</taxon>
        <taxon>Diversisporales</taxon>
        <taxon>Gigasporaceae</taxon>
        <taxon>Gigaspora</taxon>
    </lineage>
</organism>
<evidence type="ECO:0000256" key="2">
    <source>
        <dbReference type="ARBA" id="ARBA00023125"/>
    </source>
</evidence>
<evidence type="ECO:0000256" key="1">
    <source>
        <dbReference type="ARBA" id="ARBA00005446"/>
    </source>
</evidence>
<evidence type="ECO:0000313" key="8">
    <source>
        <dbReference type="Proteomes" id="UP000789901"/>
    </source>
</evidence>
<accession>A0ABN7VGD0</accession>
<dbReference type="SUPFAM" id="SSF52540">
    <property type="entry name" value="P-loop containing nucleoside triphosphate hydrolases"/>
    <property type="match status" value="1"/>
</dbReference>
<evidence type="ECO:0000256" key="4">
    <source>
        <dbReference type="ARBA" id="ARBA00034617"/>
    </source>
</evidence>
<keyword evidence="2" id="KW-0238">DNA-binding</keyword>
<dbReference type="EC" id="5.6.2.4" evidence="5"/>
<feature type="non-terminal residue" evidence="7">
    <location>
        <position position="1"/>
    </location>
</feature>
<dbReference type="PANTHER" id="PTHR13710">
    <property type="entry name" value="DNA HELICASE RECQ FAMILY MEMBER"/>
    <property type="match status" value="1"/>
</dbReference>
<feature type="region of interest" description="Disordered" evidence="6">
    <location>
        <begin position="947"/>
        <end position="971"/>
    </location>
</feature>
<keyword evidence="3" id="KW-0413">Isomerase</keyword>
<evidence type="ECO:0000256" key="3">
    <source>
        <dbReference type="ARBA" id="ARBA00023235"/>
    </source>
</evidence>
<evidence type="ECO:0000256" key="5">
    <source>
        <dbReference type="ARBA" id="ARBA00034808"/>
    </source>
</evidence>
<dbReference type="Proteomes" id="UP000789901">
    <property type="component" value="Unassembled WGS sequence"/>
</dbReference>
<dbReference type="InterPro" id="IPR027417">
    <property type="entry name" value="P-loop_NTPase"/>
</dbReference>
<comment type="caution">
    <text evidence="7">The sequence shown here is derived from an EMBL/GenBank/DDBJ whole genome shotgun (WGS) entry which is preliminary data.</text>
</comment>
<dbReference type="Gene3D" id="3.40.50.300">
    <property type="entry name" value="P-loop containing nucleotide triphosphate hydrolases"/>
    <property type="match status" value="2"/>
</dbReference>